<sequence>MMPAPIHGLYALPPGANFAAGFVRGLLARMQPRPPEALAATTVWCNSGHTLRAIDTALRVSGPLLLPRLRLIAELGSGAGFAPPAPPLARQLDLAQLVARALTGDATGQSVPVLAASLSALMAEMQAEGLGPEALDRIDAGAHAAHWQQALAFLRIAAGFHLDGPQVDREAQQRAAAERLAADWQQGLNLPEGPVIVAGSTGSHGATRLFMQAVAALPQGAVVLPGYTPMPRGAAAAMHEDHPQARFAPLVAACGEPAPWDDTPAPDPARNALMALALRPAPVTDQWVAEGPSLGDLPLATDRMTLIEADSPAAEANALAALIRGAVHENRPVTLIAADRSLTRRVAATLDRWGIIPDDSAGVPLPLTAAGLFLRHVAELPGQPFGIDSLLVLLKHPLTATGAGDEARRAHLLHSRELELHLRRHGPAFPDGAALRAWGARPARGSGEASPERAAWAEVIGAVLDATLPLIADPGPLPLAERAGRHRRIAEAWAAGAGTAEASKLYAEAAGEKARAVLDHLALHAPRGPAMTARDFARLLADQLQAQAVRMDVAAHPLVRIRGPREARTEATGLVILGGLNEGGWPQALDPDPWLSRPMRAEAGLTLPERRIGLAAHDFQIAIAAPQVVLSRARRSDEAETIPSRWLNRLVNLLGGLPAQGGPQALALMRARGQVWLARARAIEAPADTDLAPPAPRPSPRPPAPALRELSVTAVQTLIRDPYAIYARQVLGLSPLDPLRPEPDAAERGNVLHAIIQRFLTPPPSPQDSPQALQDRLLAAADEVLAAQVPWPTSRLFWRARIGGIAAQLCRDEHARLQQGAPLAVETRHRLAVAGLDFTLTAKPDRIDRLHDGAAVIYDYKSGTPATRPQILQFDKQLPLTAAMAERGAFGEPMSVADLRHIRLGGEGETRSHGWDDEMQATWDQFVALISAYLRGEYGFTARRAMERVTHGSDYDHLSRLGEWSESDPPQPQEVGHG</sequence>
<accession>A0A1H6MGW9</accession>
<dbReference type="STRING" id="65735.SAMN04488075_2064"/>
<dbReference type="AlphaFoldDB" id="A0A1H6MGW9"/>
<dbReference type="InterPro" id="IPR011604">
    <property type="entry name" value="PDDEXK-like_dom_sf"/>
</dbReference>
<reference evidence="3" key="1">
    <citation type="submission" date="2016-10" db="EMBL/GenBank/DDBJ databases">
        <authorList>
            <person name="Varghese N."/>
            <person name="Submissions S."/>
        </authorList>
    </citation>
    <scope>NUCLEOTIDE SEQUENCE [LARGE SCALE GENOMIC DNA]</scope>
    <source>
        <strain evidence="3">DSM 11593</strain>
    </source>
</reference>
<keyword evidence="2" id="KW-0547">Nucleotide-binding</keyword>
<dbReference type="InterPro" id="IPR014153">
    <property type="entry name" value="Ds_break_AddB"/>
</dbReference>
<evidence type="ECO:0000313" key="2">
    <source>
        <dbReference type="EMBL" id="SEH98313.1"/>
    </source>
</evidence>
<proteinExistence type="predicted"/>
<dbReference type="RefSeq" id="WP_245728757.1">
    <property type="nucleotide sequence ID" value="NZ_FNXG01000003.1"/>
</dbReference>
<dbReference type="InterPro" id="IPR027417">
    <property type="entry name" value="P-loop_NTPase"/>
</dbReference>
<dbReference type="Proteomes" id="UP000199125">
    <property type="component" value="Unassembled WGS sequence"/>
</dbReference>
<evidence type="ECO:0000313" key="3">
    <source>
        <dbReference type="Proteomes" id="UP000199125"/>
    </source>
</evidence>
<dbReference type="InterPro" id="IPR038726">
    <property type="entry name" value="PDDEXK_AddAB-type"/>
</dbReference>
<feature type="domain" description="PD-(D/E)XK endonuclease-like" evidence="1">
    <location>
        <begin position="709"/>
        <end position="904"/>
    </location>
</feature>
<keyword evidence="2" id="KW-0347">Helicase</keyword>
<dbReference type="Gene3D" id="3.90.320.10">
    <property type="match status" value="1"/>
</dbReference>
<keyword evidence="2" id="KW-0067">ATP-binding</keyword>
<dbReference type="NCBIfam" id="TIGR02786">
    <property type="entry name" value="addB_alphas"/>
    <property type="match status" value="1"/>
</dbReference>
<organism evidence="2 3">
    <name type="scientific">Paracoccus alkenifer</name>
    <dbReference type="NCBI Taxonomy" id="65735"/>
    <lineage>
        <taxon>Bacteria</taxon>
        <taxon>Pseudomonadati</taxon>
        <taxon>Pseudomonadota</taxon>
        <taxon>Alphaproteobacteria</taxon>
        <taxon>Rhodobacterales</taxon>
        <taxon>Paracoccaceae</taxon>
        <taxon>Paracoccus</taxon>
    </lineage>
</organism>
<keyword evidence="3" id="KW-1185">Reference proteome</keyword>
<dbReference type="GO" id="GO:0004386">
    <property type="term" value="F:helicase activity"/>
    <property type="evidence" value="ECO:0007669"/>
    <property type="project" value="UniProtKB-KW"/>
</dbReference>
<dbReference type="EMBL" id="FNXG01000003">
    <property type="protein sequence ID" value="SEH98313.1"/>
    <property type="molecule type" value="Genomic_DNA"/>
</dbReference>
<dbReference type="SUPFAM" id="SSF52540">
    <property type="entry name" value="P-loop containing nucleoside triphosphate hydrolases"/>
    <property type="match status" value="1"/>
</dbReference>
<keyword evidence="2" id="KW-0378">Hydrolase</keyword>
<protein>
    <submittedName>
        <fullName evidence="2">ATP-dependent helicase/nuclease subunit B</fullName>
    </submittedName>
</protein>
<dbReference type="Pfam" id="PF12705">
    <property type="entry name" value="PDDEXK_1"/>
    <property type="match status" value="1"/>
</dbReference>
<name>A0A1H6MGW9_9RHOB</name>
<evidence type="ECO:0000259" key="1">
    <source>
        <dbReference type="Pfam" id="PF12705"/>
    </source>
</evidence>
<gene>
    <name evidence="2" type="ORF">SAMN04488075_2064</name>
</gene>